<organism evidence="2 3">
    <name type="scientific">Geosmithia morbida</name>
    <dbReference type="NCBI Taxonomy" id="1094350"/>
    <lineage>
        <taxon>Eukaryota</taxon>
        <taxon>Fungi</taxon>
        <taxon>Dikarya</taxon>
        <taxon>Ascomycota</taxon>
        <taxon>Pezizomycotina</taxon>
        <taxon>Sordariomycetes</taxon>
        <taxon>Hypocreomycetidae</taxon>
        <taxon>Hypocreales</taxon>
        <taxon>Bionectriaceae</taxon>
        <taxon>Geosmithia</taxon>
    </lineage>
</organism>
<reference evidence="2" key="1">
    <citation type="submission" date="2020-03" db="EMBL/GenBank/DDBJ databases">
        <title>Site-based positive gene gene selection in Geosmithia morbida across the United States reveals a broad range of putative effectors and factors for local host and environmental adapation.</title>
        <authorList>
            <person name="Onufrak A."/>
            <person name="Murdoch R.W."/>
            <person name="Gazis R."/>
            <person name="Huff M."/>
            <person name="Staton M."/>
            <person name="Klingeman W."/>
            <person name="Hadziabdic D."/>
        </authorList>
    </citation>
    <scope>NUCLEOTIDE SEQUENCE</scope>
    <source>
        <strain evidence="2">1262</strain>
    </source>
</reference>
<evidence type="ECO:0000313" key="3">
    <source>
        <dbReference type="Proteomes" id="UP000749293"/>
    </source>
</evidence>
<protein>
    <submittedName>
        <fullName evidence="2">Uncharacterized protein</fullName>
    </submittedName>
</protein>
<dbReference type="GeneID" id="55971172"/>
<feature type="region of interest" description="Disordered" evidence="1">
    <location>
        <begin position="149"/>
        <end position="169"/>
    </location>
</feature>
<evidence type="ECO:0000313" key="2">
    <source>
        <dbReference type="EMBL" id="KAF4119255.1"/>
    </source>
</evidence>
<accession>A0A9P5D0V7</accession>
<dbReference type="RefSeq" id="XP_035317907.1">
    <property type="nucleotide sequence ID" value="XM_035466918.1"/>
</dbReference>
<dbReference type="EMBL" id="JAANYQ010000028">
    <property type="protein sequence ID" value="KAF4119255.1"/>
    <property type="molecule type" value="Genomic_DNA"/>
</dbReference>
<name>A0A9P5D0V7_9HYPO</name>
<sequence>MACLTWMLVSSSLARIGQKTQMADISYSSGDCGQASLLRPQTLKDVEDPATLSHLTDIQYAHEAEGAPYDTWPSRSIAAASPNSQEALSLHTDRLHDALNFTNVNDGDSEQVTDAITRTYETHAPKMGSDLQAAGKMCPVVDIHHCSQPSDEAQGNTTRLTTIRGNQRQ</sequence>
<keyword evidence="3" id="KW-1185">Reference proteome</keyword>
<proteinExistence type="predicted"/>
<dbReference type="Proteomes" id="UP000749293">
    <property type="component" value="Unassembled WGS sequence"/>
</dbReference>
<comment type="caution">
    <text evidence="2">The sequence shown here is derived from an EMBL/GenBank/DDBJ whole genome shotgun (WGS) entry which is preliminary data.</text>
</comment>
<dbReference type="AlphaFoldDB" id="A0A9P5D0V7"/>
<evidence type="ECO:0000256" key="1">
    <source>
        <dbReference type="SAM" id="MobiDB-lite"/>
    </source>
</evidence>
<gene>
    <name evidence="2" type="ORF">GMORB2_4944</name>
</gene>